<dbReference type="Proteomes" id="UP000217790">
    <property type="component" value="Unassembled WGS sequence"/>
</dbReference>
<evidence type="ECO:0000313" key="1">
    <source>
        <dbReference type="EMBL" id="PBK83402.1"/>
    </source>
</evidence>
<dbReference type="OrthoDB" id="3042845at2759"/>
<proteinExistence type="predicted"/>
<dbReference type="EMBL" id="KZ293707">
    <property type="protein sequence ID" value="PBK83402.1"/>
    <property type="molecule type" value="Genomic_DNA"/>
</dbReference>
<dbReference type="InParanoid" id="A0A2H3CW34"/>
<gene>
    <name evidence="1" type="ORF">ARMGADRAFT_676482</name>
</gene>
<name>A0A2H3CW34_ARMGA</name>
<accession>A0A2H3CW34</accession>
<reference evidence="2" key="1">
    <citation type="journal article" date="2017" name="Nat. Ecol. Evol.">
        <title>Genome expansion and lineage-specific genetic innovations in the forest pathogenic fungi Armillaria.</title>
        <authorList>
            <person name="Sipos G."/>
            <person name="Prasanna A.N."/>
            <person name="Walter M.C."/>
            <person name="O'Connor E."/>
            <person name="Balint B."/>
            <person name="Krizsan K."/>
            <person name="Kiss B."/>
            <person name="Hess J."/>
            <person name="Varga T."/>
            <person name="Slot J."/>
            <person name="Riley R."/>
            <person name="Boka B."/>
            <person name="Rigling D."/>
            <person name="Barry K."/>
            <person name="Lee J."/>
            <person name="Mihaltcheva S."/>
            <person name="LaButti K."/>
            <person name="Lipzen A."/>
            <person name="Waldron R."/>
            <person name="Moloney N.M."/>
            <person name="Sperisen C."/>
            <person name="Kredics L."/>
            <person name="Vagvoelgyi C."/>
            <person name="Patrignani A."/>
            <person name="Fitzpatrick D."/>
            <person name="Nagy I."/>
            <person name="Doyle S."/>
            <person name="Anderson J.B."/>
            <person name="Grigoriev I.V."/>
            <person name="Gueldener U."/>
            <person name="Muensterkoetter M."/>
            <person name="Nagy L.G."/>
        </authorList>
    </citation>
    <scope>NUCLEOTIDE SEQUENCE [LARGE SCALE GENOMIC DNA]</scope>
    <source>
        <strain evidence="2">Ar21-2</strain>
    </source>
</reference>
<protein>
    <submittedName>
        <fullName evidence="1">Uncharacterized protein</fullName>
    </submittedName>
</protein>
<dbReference type="AlphaFoldDB" id="A0A2H3CW34"/>
<evidence type="ECO:0000313" key="2">
    <source>
        <dbReference type="Proteomes" id="UP000217790"/>
    </source>
</evidence>
<keyword evidence="2" id="KW-1185">Reference proteome</keyword>
<organism evidence="1 2">
    <name type="scientific">Armillaria gallica</name>
    <name type="common">Bulbous honey fungus</name>
    <name type="synonym">Armillaria bulbosa</name>
    <dbReference type="NCBI Taxonomy" id="47427"/>
    <lineage>
        <taxon>Eukaryota</taxon>
        <taxon>Fungi</taxon>
        <taxon>Dikarya</taxon>
        <taxon>Basidiomycota</taxon>
        <taxon>Agaricomycotina</taxon>
        <taxon>Agaricomycetes</taxon>
        <taxon>Agaricomycetidae</taxon>
        <taxon>Agaricales</taxon>
        <taxon>Marasmiineae</taxon>
        <taxon>Physalacriaceae</taxon>
        <taxon>Armillaria</taxon>
    </lineage>
</organism>
<dbReference type="STRING" id="47427.A0A2H3CW34"/>
<sequence>MYTIMNGPSRRGLATSCWVGVKETLQDPSEKTRKQRMSLLTGQYFDVGHNHQSRRKFYQSRVVFDDTWQRVKSVQELRLRFRVSNFAGLMESGGG</sequence>